<evidence type="ECO:0000313" key="12">
    <source>
        <dbReference type="Proteomes" id="UP000060487"/>
    </source>
</evidence>
<comment type="caution">
    <text evidence="11">The sequence shown here is derived from an EMBL/GenBank/DDBJ whole genome shotgun (WGS) entry which is preliminary data.</text>
</comment>
<evidence type="ECO:0000256" key="6">
    <source>
        <dbReference type="ARBA" id="ARBA00022989"/>
    </source>
</evidence>
<sequence length="491" mass="56160">MVFSSPLFLFLFLPLTLLIGLSLKNTQVRNVFLLIVSMLFYAWGEGVFLLLMLLSILINYFFAYLIEDTRLITPKRALAWAVVANLALLVFFKYANFIVNNLNYLVVYAGFEKIVMKEIHLPLGISFYTFHSLSYVIDLYRKQTKGEYSDVKKANLHNLALYIMFFPQLVAGPIIRYHDVAQQLLTRATNIDKFASGVRRFVIGLGKKVLLANSMGGIADKIFAIKGDDLTAPLAWLGIVTYSLQIYFDFSGYSDMAIGLGRMFGFEFLENFNYPYIAKSVREFWQRWHISLSRWFRDYLYLPLGGNRVSTGRLYVNLIIVFFCTGFWHGASWNFVVWGLFHGLFMVLERLGLEKLLKRVWSPVAHAYALAVVLVGWVFFRADTFQYSADFLRAMAGFGTGNGILYPLGTFLSNEIIITLTVAIVFSAPVIPYIGKLYERQKLRLEGNLFLSDMYKFSTSGLSIVFLFLVLLASAMSLATGTYNPFIYFRF</sequence>
<dbReference type="PANTHER" id="PTHR13285:SF23">
    <property type="entry name" value="TEICHOIC ACID D-ALANYLTRANSFERASE"/>
    <property type="match status" value="1"/>
</dbReference>
<dbReference type="InterPro" id="IPR028362">
    <property type="entry name" value="AlgI"/>
</dbReference>
<evidence type="ECO:0000313" key="11">
    <source>
        <dbReference type="EMBL" id="KWT84404.1"/>
    </source>
</evidence>
<accession>A0ABR5SGK5</accession>
<dbReference type="InterPro" id="IPR051085">
    <property type="entry name" value="MB_O-acyltransferase"/>
</dbReference>
<evidence type="ECO:0000256" key="7">
    <source>
        <dbReference type="ARBA" id="ARBA00023136"/>
    </source>
</evidence>
<evidence type="ECO:0000256" key="1">
    <source>
        <dbReference type="ARBA" id="ARBA00004651"/>
    </source>
</evidence>
<dbReference type="Proteomes" id="UP000060487">
    <property type="component" value="Unassembled WGS sequence"/>
</dbReference>
<feature type="transmembrane region" description="Helical" evidence="10">
    <location>
        <begin position="46"/>
        <end position="66"/>
    </location>
</feature>
<feature type="transmembrane region" description="Helical" evidence="10">
    <location>
        <begin position="416"/>
        <end position="434"/>
    </location>
</feature>
<dbReference type="InterPro" id="IPR024194">
    <property type="entry name" value="Ac/AlaTfrase_AlgI/DltB"/>
</dbReference>
<keyword evidence="4 9" id="KW-0808">Transferase</keyword>
<feature type="transmembrane region" description="Helical" evidence="10">
    <location>
        <begin position="392"/>
        <end position="410"/>
    </location>
</feature>
<protein>
    <submittedName>
        <fullName evidence="11">Alginate O-acetyltransferase</fullName>
    </submittedName>
</protein>
<dbReference type="PANTHER" id="PTHR13285">
    <property type="entry name" value="ACYLTRANSFERASE"/>
    <property type="match status" value="1"/>
</dbReference>
<gene>
    <name evidence="11" type="ORF">ASN18_1899</name>
</gene>
<evidence type="ECO:0000256" key="9">
    <source>
        <dbReference type="PIRNR" id="PIRNR016636"/>
    </source>
</evidence>
<reference evidence="11 12" key="1">
    <citation type="submission" date="2015-11" db="EMBL/GenBank/DDBJ databases">
        <authorList>
            <person name="Lin W."/>
        </authorList>
    </citation>
    <scope>NUCLEOTIDE SEQUENCE [LARGE SCALE GENOMIC DNA]</scope>
    <source>
        <strain evidence="11 12">HCH-1</strain>
    </source>
</reference>
<evidence type="ECO:0000256" key="8">
    <source>
        <dbReference type="ARBA" id="ARBA00023315"/>
    </source>
</evidence>
<comment type="similarity">
    <text evidence="2 9">Belongs to the membrane-bound acyltransferase family.</text>
</comment>
<name>A0ABR5SGK5_9BACT</name>
<dbReference type="RefSeq" id="WP_085052512.1">
    <property type="nucleotide sequence ID" value="NZ_LNQR01000068.1"/>
</dbReference>
<dbReference type="EMBL" id="LNQR01000068">
    <property type="protein sequence ID" value="KWT84404.1"/>
    <property type="molecule type" value="Genomic_DNA"/>
</dbReference>
<proteinExistence type="inferred from homology"/>
<feature type="transmembrane region" description="Helical" evidence="10">
    <location>
        <begin position="314"/>
        <end position="340"/>
    </location>
</feature>
<evidence type="ECO:0000256" key="3">
    <source>
        <dbReference type="ARBA" id="ARBA00022475"/>
    </source>
</evidence>
<keyword evidence="12" id="KW-1185">Reference proteome</keyword>
<dbReference type="PIRSF" id="PIRSF500217">
    <property type="entry name" value="AlgI"/>
    <property type="match status" value="1"/>
</dbReference>
<dbReference type="InterPro" id="IPR004299">
    <property type="entry name" value="MBOAT_fam"/>
</dbReference>
<keyword evidence="7 9" id="KW-0472">Membrane</keyword>
<dbReference type="PIRSF" id="PIRSF016636">
    <property type="entry name" value="AlgI_DltB"/>
    <property type="match status" value="1"/>
</dbReference>
<keyword evidence="5 10" id="KW-0812">Transmembrane</keyword>
<keyword evidence="3 9" id="KW-1003">Cell membrane</keyword>
<dbReference type="Pfam" id="PF03062">
    <property type="entry name" value="MBOAT"/>
    <property type="match status" value="1"/>
</dbReference>
<evidence type="ECO:0000256" key="4">
    <source>
        <dbReference type="ARBA" id="ARBA00022679"/>
    </source>
</evidence>
<evidence type="ECO:0000256" key="5">
    <source>
        <dbReference type="ARBA" id="ARBA00022692"/>
    </source>
</evidence>
<evidence type="ECO:0000256" key="10">
    <source>
        <dbReference type="SAM" id="Phobius"/>
    </source>
</evidence>
<feature type="transmembrane region" description="Helical" evidence="10">
    <location>
        <begin position="360"/>
        <end position="380"/>
    </location>
</feature>
<feature type="transmembrane region" description="Helical" evidence="10">
    <location>
        <begin position="78"/>
        <end position="99"/>
    </location>
</feature>
<feature type="transmembrane region" description="Helical" evidence="10">
    <location>
        <begin position="119"/>
        <end position="137"/>
    </location>
</feature>
<feature type="transmembrane region" description="Helical" evidence="10">
    <location>
        <begin position="455"/>
        <end position="479"/>
    </location>
</feature>
<comment type="subcellular location">
    <subcellularLocation>
        <location evidence="1">Cell membrane</location>
        <topology evidence="1">Multi-pass membrane protein</topology>
    </subcellularLocation>
</comment>
<evidence type="ECO:0000256" key="2">
    <source>
        <dbReference type="ARBA" id="ARBA00010323"/>
    </source>
</evidence>
<keyword evidence="8 9" id="KW-0012">Acyltransferase</keyword>
<organism evidence="11 12">
    <name type="scientific">Candidatus Magnetominusculus xianensis</name>
    <dbReference type="NCBI Taxonomy" id="1748249"/>
    <lineage>
        <taxon>Bacteria</taxon>
        <taxon>Pseudomonadati</taxon>
        <taxon>Nitrospirota</taxon>
        <taxon>Nitrospiria</taxon>
        <taxon>Nitrospirales</taxon>
        <taxon>Nitrospiraceae</taxon>
        <taxon>Candidatus Magnetominusculus</taxon>
    </lineage>
</organism>
<keyword evidence="6 10" id="KW-1133">Transmembrane helix</keyword>